<dbReference type="AlphaFoldDB" id="A0AA97A815"/>
<gene>
    <name evidence="2" type="ORF">MmiEs2_07460</name>
</gene>
<feature type="transmembrane region" description="Helical" evidence="1">
    <location>
        <begin position="243"/>
        <end position="263"/>
    </location>
</feature>
<evidence type="ECO:0000313" key="3">
    <source>
        <dbReference type="Proteomes" id="UP001302662"/>
    </source>
</evidence>
<name>A0AA97A815_9EURY</name>
<dbReference type="EMBL" id="CP131062">
    <property type="protein sequence ID" value="WNY28553.1"/>
    <property type="molecule type" value="Genomic_DNA"/>
</dbReference>
<keyword evidence="1" id="KW-0812">Transmembrane</keyword>
<evidence type="ECO:0008006" key="4">
    <source>
        <dbReference type="Google" id="ProtNLM"/>
    </source>
</evidence>
<dbReference type="KEGG" id="mees:MmiEs2_07460"/>
<organism evidence="2 3">
    <name type="scientific">Methanimicrococcus stummii</name>
    <dbReference type="NCBI Taxonomy" id="3028294"/>
    <lineage>
        <taxon>Archaea</taxon>
        <taxon>Methanobacteriati</taxon>
        <taxon>Methanobacteriota</taxon>
        <taxon>Stenosarchaea group</taxon>
        <taxon>Methanomicrobia</taxon>
        <taxon>Methanosarcinales</taxon>
        <taxon>Methanosarcinaceae</taxon>
        <taxon>Methanimicrococcus</taxon>
    </lineage>
</organism>
<evidence type="ECO:0000256" key="1">
    <source>
        <dbReference type="SAM" id="Phobius"/>
    </source>
</evidence>
<dbReference type="InterPro" id="IPR042094">
    <property type="entry name" value="T2SS_GspF_sf"/>
</dbReference>
<feature type="transmembrane region" description="Helical" evidence="1">
    <location>
        <begin position="288"/>
        <end position="304"/>
    </location>
</feature>
<feature type="transmembrane region" description="Helical" evidence="1">
    <location>
        <begin position="88"/>
        <end position="104"/>
    </location>
</feature>
<keyword evidence="3" id="KW-1185">Reference proteome</keyword>
<dbReference type="PANTHER" id="PTHR35402">
    <property type="entry name" value="INTEGRAL MEMBRANE PROTEIN-RELATED"/>
    <property type="match status" value="1"/>
</dbReference>
<sequence>MIKSGLMNQEIKTDDELSILKKIKQREDYGFYFDFLKNPFYYFEQKPQFSFLFGIFCAFSALLIVIAFNQFEIEAGFYFKSHFQSAETILLILGLAFFLPYIYFEEKHQKRIEAAEEKLPGFLHGLSNLIAGGLTLQEALTEISKDVNNHKNPAKNPNRGMKVSFFEDEIHLIGLKMRSGIAFDSCLEDFGKRYDSKLIERAASVISAAEKSGGLMHLSIDAAVFDIQENVNLKKERDSKQSVYGIVLLISFLLFIGIAVLLIRQFNSMNLLAAQPDSFATAAESSTLIYHMLLIQAFFAGLMIGKLQKGKAAAGLKYSFLMLIIVWIAFTAGGVI</sequence>
<reference evidence="2 3" key="1">
    <citation type="submission" date="2023-07" db="EMBL/GenBank/DDBJ databases">
        <title>Closed genome sequence of Methanimicrococcus sp. Es2.</title>
        <authorList>
            <person name="Protasov E."/>
            <person name="Platt K."/>
            <person name="Reeh H."/>
            <person name="Poehlein A."/>
            <person name="Daniel R."/>
            <person name="Brune A."/>
        </authorList>
    </citation>
    <scope>NUCLEOTIDE SEQUENCE [LARGE SCALE GENOMIC DNA]</scope>
    <source>
        <strain evidence="2 3">Es2</strain>
    </source>
</reference>
<dbReference type="InterPro" id="IPR056569">
    <property type="entry name" value="ArlJ-like"/>
</dbReference>
<accession>A0AA97A815</accession>
<dbReference type="PANTHER" id="PTHR35402:SF1">
    <property type="entry name" value="TYPE II SECRETION SYSTEM PROTEIN GSPF DOMAIN-CONTAINING PROTEIN"/>
    <property type="match status" value="1"/>
</dbReference>
<proteinExistence type="predicted"/>
<keyword evidence="1" id="KW-1133">Transmembrane helix</keyword>
<keyword evidence="1" id="KW-0472">Membrane</keyword>
<feature type="transmembrane region" description="Helical" evidence="1">
    <location>
        <begin position="49"/>
        <end position="68"/>
    </location>
</feature>
<protein>
    <recommendedName>
        <fullName evidence="4">Type II secretion system protein GspF domain-containing protein</fullName>
    </recommendedName>
</protein>
<dbReference type="Proteomes" id="UP001302662">
    <property type="component" value="Chromosome"/>
</dbReference>
<dbReference type="Gene3D" id="1.20.81.30">
    <property type="entry name" value="Type II secretion system (T2SS), domain F"/>
    <property type="match status" value="1"/>
</dbReference>
<evidence type="ECO:0000313" key="2">
    <source>
        <dbReference type="EMBL" id="WNY28553.1"/>
    </source>
</evidence>
<feature type="transmembrane region" description="Helical" evidence="1">
    <location>
        <begin position="316"/>
        <end position="335"/>
    </location>
</feature>